<evidence type="ECO:0000313" key="5">
    <source>
        <dbReference type="Proteomes" id="UP000261739"/>
    </source>
</evidence>
<feature type="non-terminal residue" evidence="4">
    <location>
        <position position="485"/>
    </location>
</feature>
<dbReference type="EMBL" id="DQID01000247">
    <property type="protein sequence ID" value="HCT15008.1"/>
    <property type="molecule type" value="Genomic_DNA"/>
</dbReference>
<feature type="region of interest" description="Disordered" evidence="2">
    <location>
        <begin position="162"/>
        <end position="183"/>
    </location>
</feature>
<dbReference type="GO" id="GO:0016887">
    <property type="term" value="F:ATP hydrolysis activity"/>
    <property type="evidence" value="ECO:0007669"/>
    <property type="project" value="InterPro"/>
</dbReference>
<reference evidence="4 5" key="1">
    <citation type="journal article" date="2018" name="Nat. Biotechnol.">
        <title>A standardized bacterial taxonomy based on genome phylogeny substantially revises the tree of life.</title>
        <authorList>
            <person name="Parks D.H."/>
            <person name="Chuvochina M."/>
            <person name="Waite D.W."/>
            <person name="Rinke C."/>
            <person name="Skarshewski A."/>
            <person name="Chaumeil P.A."/>
            <person name="Hugenholtz P."/>
        </authorList>
    </citation>
    <scope>NUCLEOTIDE SEQUENCE [LARGE SCALE GENOMIC DNA]</scope>
    <source>
        <strain evidence="4">UBA11247</strain>
    </source>
</reference>
<name>A0A3D4T0F5_9CORY</name>
<dbReference type="InterPro" id="IPR038729">
    <property type="entry name" value="Rad50/SbcC_AAA"/>
</dbReference>
<dbReference type="Gene3D" id="3.40.50.300">
    <property type="entry name" value="P-loop containing nucleotide triphosphate hydrolases"/>
    <property type="match status" value="1"/>
</dbReference>
<dbReference type="GO" id="GO:0006302">
    <property type="term" value="P:double-strand break repair"/>
    <property type="evidence" value="ECO:0007669"/>
    <property type="project" value="InterPro"/>
</dbReference>
<feature type="domain" description="Rad50/SbcC-type AAA" evidence="3">
    <location>
        <begin position="6"/>
        <end position="82"/>
    </location>
</feature>
<keyword evidence="1" id="KW-0175">Coiled coil</keyword>
<evidence type="ECO:0000256" key="2">
    <source>
        <dbReference type="SAM" id="MobiDB-lite"/>
    </source>
</evidence>
<dbReference type="STRING" id="863239.GCA_000213935_02332"/>
<dbReference type="SUPFAM" id="SSF52540">
    <property type="entry name" value="P-loop containing nucleoside triphosphate hydrolases"/>
    <property type="match status" value="1"/>
</dbReference>
<evidence type="ECO:0000259" key="3">
    <source>
        <dbReference type="Pfam" id="PF13476"/>
    </source>
</evidence>
<protein>
    <recommendedName>
        <fullName evidence="3">Rad50/SbcC-type AAA domain-containing protein</fullName>
    </recommendedName>
</protein>
<dbReference type="Proteomes" id="UP000261739">
    <property type="component" value="Unassembled WGS sequence"/>
</dbReference>
<sequence>MLTVHSLTLDHVAGVDHAHLDLPPSGVVVVHGPNEMGKTTLLTAFRLLLSEVPVSSKAKRVRDLKSASQDVASTISAELTVGDHRLTVTKSFNKGSGGCELVVTSPRRENLTGRQAAERFSSLLSTEVDTGLLKALTIDQGESLDILAAAGIRSLEQALGDDDAVSGTADGADTADGAGAGSGDDQGAAALIGAVAEENARYYTKTGQPARELRTARAALAEAIDAEDGARQRYDRAQGIIADLERLRGEKDDIARQEPGAVRAAGDAAESLAAGRRAAEELDRHRSALTAARERLQVADQRRDARADQIRALADADAEVEELTATVERAVTAAEEEQARSEGLRTRLTATRRESWVARAWSTWLAARQRHREHAGTLADLTGRCDRAAEISAAVDDRDRALRADPATPQALEDLRRSAERLAQAVTVRNTASTTVHVSGPVDGRATVDGVPLDLDGSGEDGAGSATVHATARRDLQLGDYTVTV</sequence>
<gene>
    <name evidence="4" type="ORF">DIW82_09570</name>
</gene>
<evidence type="ECO:0000256" key="1">
    <source>
        <dbReference type="SAM" id="Coils"/>
    </source>
</evidence>
<dbReference type="InterPro" id="IPR027417">
    <property type="entry name" value="P-loop_NTPase"/>
</dbReference>
<comment type="caution">
    <text evidence="4">The sequence shown here is derived from an EMBL/GenBank/DDBJ whole genome shotgun (WGS) entry which is preliminary data.</text>
</comment>
<proteinExistence type="predicted"/>
<evidence type="ECO:0000313" key="4">
    <source>
        <dbReference type="EMBL" id="HCT15008.1"/>
    </source>
</evidence>
<dbReference type="AlphaFoldDB" id="A0A3D4T0F5"/>
<feature type="coiled-coil region" evidence="1">
    <location>
        <begin position="282"/>
        <end position="354"/>
    </location>
</feature>
<accession>A0A3D4T0F5</accession>
<feature type="compositionally biased region" description="Low complexity" evidence="2">
    <location>
        <begin position="165"/>
        <end position="177"/>
    </location>
</feature>
<dbReference type="Pfam" id="PF13476">
    <property type="entry name" value="AAA_23"/>
    <property type="match status" value="1"/>
</dbReference>
<organism evidence="4 5">
    <name type="scientific">Corynebacterium nuruki</name>
    <dbReference type="NCBI Taxonomy" id="1032851"/>
    <lineage>
        <taxon>Bacteria</taxon>
        <taxon>Bacillati</taxon>
        <taxon>Actinomycetota</taxon>
        <taxon>Actinomycetes</taxon>
        <taxon>Mycobacteriales</taxon>
        <taxon>Corynebacteriaceae</taxon>
        <taxon>Corynebacterium</taxon>
    </lineage>
</organism>